<reference evidence="1 2" key="1">
    <citation type="journal article" date="2013" name="Curr. Biol.">
        <title>The Genome of the Foraminiferan Reticulomyxa filosa.</title>
        <authorList>
            <person name="Glockner G."/>
            <person name="Hulsmann N."/>
            <person name="Schleicher M."/>
            <person name="Noegel A.A."/>
            <person name="Eichinger L."/>
            <person name="Gallinger C."/>
            <person name="Pawlowski J."/>
            <person name="Sierra R."/>
            <person name="Euteneuer U."/>
            <person name="Pillet L."/>
            <person name="Moustafa A."/>
            <person name="Platzer M."/>
            <person name="Groth M."/>
            <person name="Szafranski K."/>
            <person name="Schliwa M."/>
        </authorList>
    </citation>
    <scope>NUCLEOTIDE SEQUENCE [LARGE SCALE GENOMIC DNA]</scope>
</reference>
<evidence type="ECO:0000313" key="1">
    <source>
        <dbReference type="EMBL" id="ETO37059.1"/>
    </source>
</evidence>
<comment type="caution">
    <text evidence="1">The sequence shown here is derived from an EMBL/GenBank/DDBJ whole genome shotgun (WGS) entry which is preliminary data.</text>
</comment>
<dbReference type="AlphaFoldDB" id="X6PGA2"/>
<evidence type="ECO:0000313" key="2">
    <source>
        <dbReference type="Proteomes" id="UP000023152"/>
    </source>
</evidence>
<protein>
    <submittedName>
        <fullName evidence="1">Uncharacterized protein</fullName>
    </submittedName>
</protein>
<keyword evidence="2" id="KW-1185">Reference proteome</keyword>
<sequence length="474" mass="54304">MPRSVFFPLETSKSAKNISYFKLLEYKKSKKSLGKSIVCLIMKAMILSKAGSSVVNGVYYQCDKSNSFVKEGLHPISLRPCLLKITLIYDKLPEHNQNHSHSTSLLTDKESNGFVYLVYAVISAADVHYYKGKGAKWLCVGGIPPHPEVEVNETHLARMIASFANTLQAKNQHKKQALLRLNHFIVVPGVCIADHLKTPIDYTDAVELLKFWNSTCKLIKNRFNNGVCEVPIYWNMNAFVPFNHLLATYLSQILNEKQRDLYFHIVSHGYSNAIDTITPFKRMSPEEFASKIDEMFEHCGLKAYFAPLSSSQCKDGVIKKPNKTRLNNRRKLIFEFHTCNSAYADVDESMDKLLIASKILTESFIGIFYNAMKRKHGYNEIETIGYRGFYQIMNSGNGARVGEKFIDPVIDIDCKQTQFKINCDETFKQIKRPSILIVQTENNINMLQDCIYCLQTTRNYHHSSNKKSSFFFFF</sequence>
<dbReference type="EMBL" id="ASPP01000001">
    <property type="protein sequence ID" value="ETO37059.1"/>
    <property type="molecule type" value="Genomic_DNA"/>
</dbReference>
<proteinExistence type="predicted"/>
<dbReference type="Proteomes" id="UP000023152">
    <property type="component" value="Unassembled WGS sequence"/>
</dbReference>
<name>X6PGA2_RETFI</name>
<gene>
    <name evidence="1" type="ORF">RFI_00001</name>
</gene>
<accession>X6PGA2</accession>
<organism evidence="1 2">
    <name type="scientific">Reticulomyxa filosa</name>
    <dbReference type="NCBI Taxonomy" id="46433"/>
    <lineage>
        <taxon>Eukaryota</taxon>
        <taxon>Sar</taxon>
        <taxon>Rhizaria</taxon>
        <taxon>Retaria</taxon>
        <taxon>Foraminifera</taxon>
        <taxon>Monothalamids</taxon>
        <taxon>Reticulomyxidae</taxon>
        <taxon>Reticulomyxa</taxon>
    </lineage>
</organism>